<feature type="coiled-coil region" evidence="1">
    <location>
        <begin position="223"/>
        <end position="257"/>
    </location>
</feature>
<protein>
    <recommendedName>
        <fullName evidence="4">Prophage PssSM-02</fullName>
    </recommendedName>
</protein>
<organism evidence="2 3">
    <name type="scientific">Pseudomonas abietaniphila</name>
    <dbReference type="NCBI Taxonomy" id="89065"/>
    <lineage>
        <taxon>Bacteria</taxon>
        <taxon>Pseudomonadati</taxon>
        <taxon>Pseudomonadota</taxon>
        <taxon>Gammaproteobacteria</taxon>
        <taxon>Pseudomonadales</taxon>
        <taxon>Pseudomonadaceae</taxon>
        <taxon>Pseudomonas</taxon>
    </lineage>
</organism>
<evidence type="ECO:0000313" key="2">
    <source>
        <dbReference type="EMBL" id="SDJ39373.1"/>
    </source>
</evidence>
<name>A0A1G8TD69_9PSED</name>
<evidence type="ECO:0008006" key="4">
    <source>
        <dbReference type="Google" id="ProtNLM"/>
    </source>
</evidence>
<dbReference type="STRING" id="89065.SAMN05216605_12841"/>
<dbReference type="AlphaFoldDB" id="A0A1G8TD69"/>
<keyword evidence="3" id="KW-1185">Reference proteome</keyword>
<gene>
    <name evidence="2" type="ORF">SAMN05216605_12841</name>
</gene>
<evidence type="ECO:0000256" key="1">
    <source>
        <dbReference type="SAM" id="Coils"/>
    </source>
</evidence>
<reference evidence="3" key="1">
    <citation type="submission" date="2016-10" db="EMBL/GenBank/DDBJ databases">
        <authorList>
            <person name="Varghese N."/>
            <person name="Submissions S."/>
        </authorList>
    </citation>
    <scope>NUCLEOTIDE SEQUENCE [LARGE SCALE GENOMIC DNA]</scope>
    <source>
        <strain evidence="3">ATCC 700689</strain>
    </source>
</reference>
<sequence length="260" mass="28002">MLSFDDQAELAMAICATAETLGQTISPSAAQMMAEDLAEHTIEVIASALRSCRRELTGRLTLGAILQRIQAADGRPGKDEAWSIAMAASDEFDTVVLTPEIRQAMSASGPILDAGDKVGARMAFLSAYERLVSSARAEGTPLKWEVSLGYDQARRVQAIESAVRSQLISQDAGTKYLADLRIAPVTEDGRAVAGLLTGTVSRPSADVRAKLKVIKDNMAEMNAASEERRLEMKIQAANELAERRALLNRQAEELAAKRVS</sequence>
<accession>A0A1G8TD69</accession>
<dbReference type="EMBL" id="FNCO01000028">
    <property type="protein sequence ID" value="SDJ39373.1"/>
    <property type="molecule type" value="Genomic_DNA"/>
</dbReference>
<evidence type="ECO:0000313" key="3">
    <source>
        <dbReference type="Proteomes" id="UP000182894"/>
    </source>
</evidence>
<keyword evidence="1" id="KW-0175">Coiled coil</keyword>
<dbReference type="RefSeq" id="WP_074759068.1">
    <property type="nucleotide sequence ID" value="NZ_FNCO01000028.1"/>
</dbReference>
<dbReference type="OrthoDB" id="8611426at2"/>
<dbReference type="Proteomes" id="UP000182894">
    <property type="component" value="Unassembled WGS sequence"/>
</dbReference>
<proteinExistence type="predicted"/>